<reference evidence="1 2" key="1">
    <citation type="submission" date="2018-07" db="EMBL/GenBank/DDBJ databases">
        <authorList>
            <person name="Ye Y."/>
        </authorList>
    </citation>
    <scope>NUCLEOTIDE SEQUENCE [LARGE SCALE GENOMIC DNA]</scope>
    <source>
        <strain evidence="2">H14(2018)</strain>
    </source>
</reference>
<proteinExistence type="predicted"/>
<dbReference type="AlphaFoldDB" id="A0A6N3K7B5"/>
<gene>
    <name evidence="1" type="ORF">DVH21_28790</name>
</gene>
<name>A0A6N3K7B5_9ACTN</name>
<dbReference type="Proteomes" id="UP000253958">
    <property type="component" value="Chromosome"/>
</dbReference>
<organism evidence="1 2">
    <name type="scientific">Micromonospora aurantiaca</name>
    <name type="common">nom. illeg.</name>
    <dbReference type="NCBI Taxonomy" id="47850"/>
    <lineage>
        <taxon>Bacteria</taxon>
        <taxon>Bacillati</taxon>
        <taxon>Actinomycetota</taxon>
        <taxon>Actinomycetes</taxon>
        <taxon>Micromonosporales</taxon>
        <taxon>Micromonosporaceae</taxon>
        <taxon>Micromonospora</taxon>
    </lineage>
</organism>
<protein>
    <submittedName>
        <fullName evidence="1">Uncharacterized protein</fullName>
    </submittedName>
</protein>
<sequence length="59" mass="6776">MVVTETGLPADRHRDFYSSPRAIVTPYVETLSWLFEQLWEVFARPRRLGWSRAAAPPGS</sequence>
<dbReference type="EMBL" id="CP031263">
    <property type="protein sequence ID" value="AXH93600.1"/>
    <property type="molecule type" value="Genomic_DNA"/>
</dbReference>
<reference evidence="1 2" key="2">
    <citation type="submission" date="2018-08" db="EMBL/GenBank/DDBJ databases">
        <title>Streptomyces kandeliansis sp. nov., an endophytic bacterium isolated from mangrove plant.</title>
        <authorList>
            <person name="Wang R."/>
        </authorList>
    </citation>
    <scope>NUCLEOTIDE SEQUENCE [LARGE SCALE GENOMIC DNA]</scope>
    <source>
        <strain evidence="2">H14(2018)</strain>
    </source>
</reference>
<evidence type="ECO:0000313" key="1">
    <source>
        <dbReference type="EMBL" id="AXH93600.1"/>
    </source>
</evidence>
<accession>A0A6N3K7B5</accession>
<evidence type="ECO:0000313" key="2">
    <source>
        <dbReference type="Proteomes" id="UP000253958"/>
    </source>
</evidence>